<keyword evidence="1" id="KW-0472">Membrane</keyword>
<comment type="caution">
    <text evidence="2">The sequence shown here is derived from an EMBL/GenBank/DDBJ whole genome shotgun (WGS) entry which is preliminary data.</text>
</comment>
<evidence type="ECO:0000313" key="3">
    <source>
        <dbReference type="Proteomes" id="UP000095008"/>
    </source>
</evidence>
<keyword evidence="1" id="KW-0812">Transmembrane</keyword>
<organism evidence="2 3">
    <name type="scientific">Acidithiobacillus thiooxidans</name>
    <name type="common">Thiobacillus thiooxidans</name>
    <dbReference type="NCBI Taxonomy" id="930"/>
    <lineage>
        <taxon>Bacteria</taxon>
        <taxon>Pseudomonadati</taxon>
        <taxon>Pseudomonadota</taxon>
        <taxon>Acidithiobacillia</taxon>
        <taxon>Acidithiobacillales</taxon>
        <taxon>Acidithiobacillaceae</taxon>
        <taxon>Acidithiobacillus</taxon>
    </lineage>
</organism>
<keyword evidence="1" id="KW-1133">Transmembrane helix</keyword>
<feature type="transmembrane region" description="Helical" evidence="1">
    <location>
        <begin position="206"/>
        <end position="227"/>
    </location>
</feature>
<feature type="transmembrane region" description="Helical" evidence="1">
    <location>
        <begin position="116"/>
        <end position="137"/>
    </location>
</feature>
<evidence type="ECO:0000313" key="2">
    <source>
        <dbReference type="EMBL" id="OCX72615.1"/>
    </source>
</evidence>
<dbReference type="AlphaFoldDB" id="A0A1C2J9V3"/>
<feature type="transmembrane region" description="Helical" evidence="1">
    <location>
        <begin position="37"/>
        <end position="59"/>
    </location>
</feature>
<name>A0A1C2J9V3_ACITH</name>
<proteinExistence type="predicted"/>
<keyword evidence="3" id="KW-1185">Reference proteome</keyword>
<reference evidence="2" key="1">
    <citation type="journal article" date="2016" name="Int. J. Mol. Sci.">
        <title>Comparative genomics of the extreme acidophile Acidithiobacillus thiooxidans reveals intraspecific divergence and niche adaptation.</title>
        <authorList>
            <person name="Zhang X."/>
            <person name="Feng X."/>
            <person name="Tao J."/>
            <person name="Ma L."/>
            <person name="Xiao Y."/>
            <person name="Liang Y."/>
            <person name="Liu X."/>
            <person name="Yin H."/>
        </authorList>
    </citation>
    <scope>NUCLEOTIDE SEQUENCE [LARGE SCALE GENOMIC DNA]</scope>
    <source>
        <strain evidence="2">DXS-W</strain>
    </source>
</reference>
<gene>
    <name evidence="2" type="ORF">A6M23_09570</name>
</gene>
<feature type="transmembrane region" description="Helical" evidence="1">
    <location>
        <begin position="179"/>
        <end position="200"/>
    </location>
</feature>
<dbReference type="Proteomes" id="UP000095008">
    <property type="component" value="Unassembled WGS sequence"/>
</dbReference>
<evidence type="ECO:0000256" key="1">
    <source>
        <dbReference type="SAM" id="Phobius"/>
    </source>
</evidence>
<dbReference type="EMBL" id="LWRY01000106">
    <property type="protein sequence ID" value="OCX72615.1"/>
    <property type="molecule type" value="Genomic_DNA"/>
</dbReference>
<feature type="transmembrane region" description="Helical" evidence="1">
    <location>
        <begin position="71"/>
        <end position="96"/>
    </location>
</feature>
<protein>
    <submittedName>
        <fullName evidence="2">Uncharacterized protein</fullName>
    </submittedName>
</protein>
<accession>A0A1C2J9V3</accession>
<sequence length="252" mass="27975">MHWLGWGYLQAWMWTTLRHLGAQPARLLLVTAITAGVVWRASASLALILALPLFMAGLPDTRLKDRRTLRVMGLMTLSAWIVVTLLNAGTHTLMPWLSPLWAHTPHPSLDSLTTRAVTIVALWMPVGALPLLPLFILPDLCAGISLQTSFQRGMRFFKTGSCAAHPLCPNSPASIQQRYAILLLTTWMEMFMVIALLLAVLRVPGIGQVLFVDWLLILAAPTLFTVIREDLQGINQRETAASELDDQEHSKK</sequence>